<keyword evidence="3" id="KW-1185">Reference proteome</keyword>
<evidence type="ECO:0000313" key="2">
    <source>
        <dbReference type="EMBL" id="MFB9781460.1"/>
    </source>
</evidence>
<evidence type="ECO:0008006" key="4">
    <source>
        <dbReference type="Google" id="ProtNLM"/>
    </source>
</evidence>
<dbReference type="RefSeq" id="WP_047269941.1">
    <property type="nucleotide sequence ID" value="NZ_JBHMAS010000048.1"/>
</dbReference>
<keyword evidence="1" id="KW-0812">Transmembrane</keyword>
<protein>
    <recommendedName>
        <fullName evidence="4">Transmembrane protein</fullName>
    </recommendedName>
</protein>
<organism evidence="2 3">
    <name type="scientific">Rhodococcus baikonurensis</name>
    <dbReference type="NCBI Taxonomy" id="172041"/>
    <lineage>
        <taxon>Bacteria</taxon>
        <taxon>Bacillati</taxon>
        <taxon>Actinomycetota</taxon>
        <taxon>Actinomycetes</taxon>
        <taxon>Mycobacteriales</taxon>
        <taxon>Nocardiaceae</taxon>
        <taxon>Rhodococcus</taxon>
        <taxon>Rhodococcus erythropolis group</taxon>
    </lineage>
</organism>
<proteinExistence type="predicted"/>
<accession>A0ABV5XG77</accession>
<reference evidence="2 3" key="1">
    <citation type="submission" date="2024-09" db="EMBL/GenBank/DDBJ databases">
        <authorList>
            <person name="Sun Q."/>
            <person name="Mori K."/>
        </authorList>
    </citation>
    <scope>NUCLEOTIDE SEQUENCE [LARGE SCALE GENOMIC DNA]</scope>
    <source>
        <strain evidence="2 3">JCM 11411</strain>
    </source>
</reference>
<sequence>MSTAALLLDPNTHLLAEGILEWTNTKATETQDTIRILTATGACGGVAFTAVKSRFSMAPILLSGLVAGLLVWIVWNVTEVKDKVGSELDSMGHSIVVDAPEPRADLLGFPNLPDPHDI</sequence>
<comment type="caution">
    <text evidence="2">The sequence shown here is derived from an EMBL/GenBank/DDBJ whole genome shotgun (WGS) entry which is preliminary data.</text>
</comment>
<keyword evidence="1" id="KW-1133">Transmembrane helix</keyword>
<name>A0ABV5XG77_9NOCA</name>
<gene>
    <name evidence="2" type="ORF">ACFFQ6_17360</name>
</gene>
<dbReference type="Proteomes" id="UP001589587">
    <property type="component" value="Unassembled WGS sequence"/>
</dbReference>
<feature type="transmembrane region" description="Helical" evidence="1">
    <location>
        <begin position="55"/>
        <end position="75"/>
    </location>
</feature>
<keyword evidence="1" id="KW-0472">Membrane</keyword>
<evidence type="ECO:0000256" key="1">
    <source>
        <dbReference type="SAM" id="Phobius"/>
    </source>
</evidence>
<dbReference type="EMBL" id="JBHMAS010000048">
    <property type="protein sequence ID" value="MFB9781460.1"/>
    <property type="molecule type" value="Genomic_DNA"/>
</dbReference>
<evidence type="ECO:0000313" key="3">
    <source>
        <dbReference type="Proteomes" id="UP001589587"/>
    </source>
</evidence>